<accession>A0ACC2N403</accession>
<dbReference type="EMBL" id="CM056744">
    <property type="protein sequence ID" value="KAJ8665052.1"/>
    <property type="molecule type" value="Genomic_DNA"/>
</dbReference>
<proteinExistence type="predicted"/>
<dbReference type="Proteomes" id="UP001239111">
    <property type="component" value="Chromosome 4"/>
</dbReference>
<name>A0ACC2N403_9HYME</name>
<keyword evidence="2" id="KW-1185">Reference proteome</keyword>
<comment type="caution">
    <text evidence="1">The sequence shown here is derived from an EMBL/GenBank/DDBJ whole genome shotgun (WGS) entry which is preliminary data.</text>
</comment>
<sequence>MADQIEIGQNERAALIQAGITDPVQQVLAVAMYFRPNIDAVRDIVNSGFKFRLERQILVREVTSGQRLPRIGSPGEFFRSVYLNYIATGNLHMTELMLMAEADMDCMNSLSYGPLQLATLIRDRDIRWKMVKMLMSAGVKPVNENLKYYCTTSVHLAVSVRDIELVKLYLDAGASLNCLDICKIQSPLHLAAIQAVNDETQFELVKQLVLLGANVNITNRKGWTVLHHLSAWSYAHRESLWKLMELLLDLGADLNIIDQDHVSPLAVAASTGQYKLVEKMMEAGADVNISKRCTGSPLQLAVSSNKPAIVNLLLEKGADINVRDDDGNNILCYAAINLKISEQRPRVITEASQLISITSEEKSHNLNILKIILSRNVPIDCPEYGQYKPMDSAIRSGNFVAVDLFCKNGLDLKTSSVPFPLHQAAYSGNGEIMKYLLDKRLYDVDEVDDSGLTPLLIAASHRFCAPALELIKSGADVNKGFKEVISIKEAHNLCFRSPLSKVILLKFLAPLNPMAFWENFSHQYASHYSIFDVLLSAGANIDSYDIFQACQILFDSNRNRPRGALINPDGRIDGNPARKDNLDLIFTEAIIKPLIKQVALLKMQKRRFKFPGVEKVFAENVPEYFQLMEEYSTELEVMKTSTLFEDVTFYDLLIGKDVTHIVNNDRVIAKLESTEISQMFTMYHSRLNYCFVIATAKRKAMDDAIQVLNKLVGSHINELYLILHKIMTHLQIKDLLTLSSMMQV</sequence>
<protein>
    <submittedName>
        <fullName evidence="1">Uncharacterized protein</fullName>
    </submittedName>
</protein>
<evidence type="ECO:0000313" key="1">
    <source>
        <dbReference type="EMBL" id="KAJ8665052.1"/>
    </source>
</evidence>
<gene>
    <name evidence="1" type="ORF">QAD02_006714</name>
</gene>
<evidence type="ECO:0000313" key="2">
    <source>
        <dbReference type="Proteomes" id="UP001239111"/>
    </source>
</evidence>
<organism evidence="1 2">
    <name type="scientific">Eretmocerus hayati</name>
    <dbReference type="NCBI Taxonomy" id="131215"/>
    <lineage>
        <taxon>Eukaryota</taxon>
        <taxon>Metazoa</taxon>
        <taxon>Ecdysozoa</taxon>
        <taxon>Arthropoda</taxon>
        <taxon>Hexapoda</taxon>
        <taxon>Insecta</taxon>
        <taxon>Pterygota</taxon>
        <taxon>Neoptera</taxon>
        <taxon>Endopterygota</taxon>
        <taxon>Hymenoptera</taxon>
        <taxon>Apocrita</taxon>
        <taxon>Proctotrupomorpha</taxon>
        <taxon>Chalcidoidea</taxon>
        <taxon>Aphelinidae</taxon>
        <taxon>Aphelininae</taxon>
        <taxon>Eretmocerus</taxon>
    </lineage>
</organism>
<reference evidence="1" key="1">
    <citation type="submission" date="2023-04" db="EMBL/GenBank/DDBJ databases">
        <title>A chromosome-level genome assembly of the parasitoid wasp Eretmocerus hayati.</title>
        <authorList>
            <person name="Zhong Y."/>
            <person name="Liu S."/>
            <person name="Liu Y."/>
        </authorList>
    </citation>
    <scope>NUCLEOTIDE SEQUENCE</scope>
    <source>
        <strain evidence="1">ZJU_SS_LIU_2023</strain>
    </source>
</reference>